<protein>
    <submittedName>
        <fullName evidence="1">Uncharacterized protein</fullName>
    </submittedName>
</protein>
<dbReference type="Proteomes" id="UP001642260">
    <property type="component" value="Unassembled WGS sequence"/>
</dbReference>
<dbReference type="AlphaFoldDB" id="A0ABC8IYK0"/>
<comment type="caution">
    <text evidence="1">The sequence shown here is derived from an EMBL/GenBank/DDBJ whole genome shotgun (WGS) entry which is preliminary data.</text>
</comment>
<organism evidence="1 2">
    <name type="scientific">Eruca vesicaria subsp. sativa</name>
    <name type="common">Garden rocket</name>
    <name type="synonym">Eruca sativa</name>
    <dbReference type="NCBI Taxonomy" id="29727"/>
    <lineage>
        <taxon>Eukaryota</taxon>
        <taxon>Viridiplantae</taxon>
        <taxon>Streptophyta</taxon>
        <taxon>Embryophyta</taxon>
        <taxon>Tracheophyta</taxon>
        <taxon>Spermatophyta</taxon>
        <taxon>Magnoliopsida</taxon>
        <taxon>eudicotyledons</taxon>
        <taxon>Gunneridae</taxon>
        <taxon>Pentapetalae</taxon>
        <taxon>rosids</taxon>
        <taxon>malvids</taxon>
        <taxon>Brassicales</taxon>
        <taxon>Brassicaceae</taxon>
        <taxon>Brassiceae</taxon>
        <taxon>Eruca</taxon>
    </lineage>
</organism>
<reference evidence="1 2" key="1">
    <citation type="submission" date="2022-03" db="EMBL/GenBank/DDBJ databases">
        <authorList>
            <person name="Macdonald S."/>
            <person name="Ahmed S."/>
            <person name="Newling K."/>
        </authorList>
    </citation>
    <scope>NUCLEOTIDE SEQUENCE [LARGE SCALE GENOMIC DNA]</scope>
</reference>
<sequence>MSLSLRSYTFRNSHPFRNCSNLRTLKLYLINATKVEVFNTLLSSCPSLEVLVLYIACTYYNIGLPLKIENNKLKILQVLLINIGGLKVSSTSLNILFIDSISFKDRFFLCAPDSNLDNNNASNESWEKKFWEEVNNNNVAFPNAKFRVKNLRMPNFSGLEEEFAFASCLIKHGTVIDKMMIKTSNLFKNERHCLSSS</sequence>
<proteinExistence type="predicted"/>
<dbReference type="EMBL" id="CAKOAT010063044">
    <property type="protein sequence ID" value="CAH8306013.1"/>
    <property type="molecule type" value="Genomic_DNA"/>
</dbReference>
<accession>A0ABC8IYK0</accession>
<evidence type="ECO:0000313" key="1">
    <source>
        <dbReference type="EMBL" id="CAH8306013.1"/>
    </source>
</evidence>
<keyword evidence="2" id="KW-1185">Reference proteome</keyword>
<gene>
    <name evidence="1" type="ORF">ERUC_LOCUS4140</name>
</gene>
<evidence type="ECO:0000313" key="2">
    <source>
        <dbReference type="Proteomes" id="UP001642260"/>
    </source>
</evidence>
<name>A0ABC8IYK0_ERUVS</name>